<feature type="chain" id="PRO_5046663270" description="DUF1090 family protein" evidence="1">
    <location>
        <begin position="20"/>
        <end position="106"/>
    </location>
</feature>
<accession>A0ABT2ABN8</accession>
<name>A0ABT2ABN8_9BURK</name>
<evidence type="ECO:0000313" key="3">
    <source>
        <dbReference type="Proteomes" id="UP001205560"/>
    </source>
</evidence>
<keyword evidence="3" id="KW-1185">Reference proteome</keyword>
<evidence type="ECO:0000256" key="1">
    <source>
        <dbReference type="SAM" id="SignalP"/>
    </source>
</evidence>
<gene>
    <name evidence="2" type="ORF">NX782_19920</name>
</gene>
<evidence type="ECO:0008006" key="4">
    <source>
        <dbReference type="Google" id="ProtNLM"/>
    </source>
</evidence>
<feature type="signal peptide" evidence="1">
    <location>
        <begin position="1"/>
        <end position="19"/>
    </location>
</feature>
<dbReference type="Proteomes" id="UP001205560">
    <property type="component" value="Unassembled WGS sequence"/>
</dbReference>
<reference evidence="2 3" key="1">
    <citation type="submission" date="2022-08" db="EMBL/GenBank/DDBJ databases">
        <title>Reclassification of Massilia species as members of the genera Telluria, Duganella, Pseudoduganella, Mokoshia gen. nov. and Zemynaea gen. nov. using orthogonal and non-orthogonal genome-based approaches.</title>
        <authorList>
            <person name="Bowman J.P."/>
        </authorList>
    </citation>
    <scope>NUCLEOTIDE SEQUENCE [LARGE SCALE GENOMIC DNA]</scope>
    <source>
        <strain evidence="2 3">LMG 28164</strain>
    </source>
</reference>
<keyword evidence="1" id="KW-0732">Signal</keyword>
<comment type="caution">
    <text evidence="2">The sequence shown here is derived from an EMBL/GenBank/DDBJ whole genome shotgun (WGS) entry which is preliminary data.</text>
</comment>
<protein>
    <recommendedName>
        <fullName evidence="4">DUF1090 family protein</fullName>
    </recommendedName>
</protein>
<sequence length="106" mass="12045">MKALLICLALMMPVFPVLAQDYLPRDVQRFVDRREGCDHMRGELDRMHELSREIRKSCGGTDKELAQLKLKYAANSTIMQLLNQFEARIEAAEAPMPKGGTPKRKG</sequence>
<dbReference type="EMBL" id="JANUGX010000027">
    <property type="protein sequence ID" value="MCS0591462.1"/>
    <property type="molecule type" value="Genomic_DNA"/>
</dbReference>
<organism evidence="2 3">
    <name type="scientific">Massilia norwichensis</name>
    <dbReference type="NCBI Taxonomy" id="1442366"/>
    <lineage>
        <taxon>Bacteria</taxon>
        <taxon>Pseudomonadati</taxon>
        <taxon>Pseudomonadota</taxon>
        <taxon>Betaproteobacteria</taxon>
        <taxon>Burkholderiales</taxon>
        <taxon>Oxalobacteraceae</taxon>
        <taxon>Telluria group</taxon>
        <taxon>Massilia</taxon>
    </lineage>
</organism>
<dbReference type="RefSeq" id="WP_258847230.1">
    <property type="nucleotide sequence ID" value="NZ_JANUGX010000027.1"/>
</dbReference>
<evidence type="ECO:0000313" key="2">
    <source>
        <dbReference type="EMBL" id="MCS0591462.1"/>
    </source>
</evidence>
<proteinExistence type="predicted"/>